<dbReference type="EMBL" id="JAYWLC010000001">
    <property type="protein sequence ID" value="MER5170383.1"/>
    <property type="molecule type" value="Genomic_DNA"/>
</dbReference>
<dbReference type="Pfam" id="PF18312">
    <property type="entry name" value="ScsC_N"/>
    <property type="match status" value="1"/>
</dbReference>
<reference evidence="7 8" key="2">
    <citation type="submission" date="2024-06" db="EMBL/GenBank/DDBJ databases">
        <title>Thioclava kandeliae sp. nov. from a rhizosphere soil sample of Kandelia candel in a mangrove.</title>
        <authorList>
            <person name="Mu T."/>
        </authorList>
    </citation>
    <scope>NUCLEOTIDE SEQUENCE [LARGE SCALE GENOMIC DNA]</scope>
    <source>
        <strain evidence="7 8">CPCC 100088</strain>
    </source>
</reference>
<dbReference type="InterPro" id="IPR013766">
    <property type="entry name" value="Thioredoxin_domain"/>
</dbReference>
<keyword evidence="8" id="KW-1185">Reference proteome</keyword>
<dbReference type="Gene3D" id="3.40.30.10">
    <property type="entry name" value="Glutaredoxin"/>
    <property type="match status" value="1"/>
</dbReference>
<reference evidence="7 8" key="1">
    <citation type="submission" date="2024-01" db="EMBL/GenBank/DDBJ databases">
        <authorList>
            <person name="Deng Y."/>
            <person name="Su J."/>
        </authorList>
    </citation>
    <scope>NUCLEOTIDE SEQUENCE [LARGE SCALE GENOMIC DNA]</scope>
    <source>
        <strain evidence="7 8">CPCC 100088</strain>
    </source>
</reference>
<dbReference type="PROSITE" id="PS51352">
    <property type="entry name" value="THIOREDOXIN_2"/>
    <property type="match status" value="1"/>
</dbReference>
<evidence type="ECO:0000256" key="2">
    <source>
        <dbReference type="ARBA" id="ARBA00023002"/>
    </source>
</evidence>
<dbReference type="CDD" id="cd03023">
    <property type="entry name" value="DsbA_Com1_like"/>
    <property type="match status" value="1"/>
</dbReference>
<dbReference type="PANTHER" id="PTHR13887">
    <property type="entry name" value="GLUTATHIONE S-TRANSFERASE KAPPA"/>
    <property type="match status" value="1"/>
</dbReference>
<comment type="caution">
    <text evidence="7">The sequence shown here is derived from an EMBL/GenBank/DDBJ whole genome shotgun (WGS) entry which is preliminary data.</text>
</comment>
<evidence type="ECO:0000256" key="1">
    <source>
        <dbReference type="ARBA" id="ARBA00022729"/>
    </source>
</evidence>
<keyword evidence="1 5" id="KW-0732">Signal</keyword>
<proteinExistence type="predicted"/>
<feature type="signal peptide" evidence="5">
    <location>
        <begin position="1"/>
        <end position="21"/>
    </location>
</feature>
<sequence>MNRKLIPAFALSALMAQPAGALDLGSMTDAERDDFGRAVRSYLMDNPEVLVEAINELEKKQNAQVAEGDQQMIAANEDDLLNDPNSWVGGNPDGDVTIVEFMDYRCGYCKKAYPEVNSLLKLDGNIRFIVKEFPILGDASVKAARFAIATKQVAGDAAYEKVHDALMRLRGDITDESLSALAKQLDLDGEAIQKATNSSGVEAVIEANYKLAQRMGLSGTPSFVIGDEMLRGYAPEEAMKQMVDDQRG</sequence>
<feature type="domain" description="Thioredoxin" evidence="6">
    <location>
        <begin position="52"/>
        <end position="248"/>
    </location>
</feature>
<accession>A0ABV1SBV3</accession>
<feature type="chain" id="PRO_5045256481" evidence="5">
    <location>
        <begin position="22"/>
        <end position="248"/>
    </location>
</feature>
<evidence type="ECO:0000256" key="4">
    <source>
        <dbReference type="ARBA" id="ARBA00023284"/>
    </source>
</evidence>
<evidence type="ECO:0000313" key="8">
    <source>
        <dbReference type="Proteomes" id="UP001438953"/>
    </source>
</evidence>
<gene>
    <name evidence="7" type="ORF">VSX56_01225</name>
</gene>
<evidence type="ECO:0000313" key="7">
    <source>
        <dbReference type="EMBL" id="MER5170383.1"/>
    </source>
</evidence>
<dbReference type="SUPFAM" id="SSF52833">
    <property type="entry name" value="Thioredoxin-like"/>
    <property type="match status" value="1"/>
</dbReference>
<dbReference type="InterPro" id="IPR036249">
    <property type="entry name" value="Thioredoxin-like_sf"/>
</dbReference>
<dbReference type="InterPro" id="IPR001853">
    <property type="entry name" value="DSBA-like_thioredoxin_dom"/>
</dbReference>
<dbReference type="Proteomes" id="UP001438953">
    <property type="component" value="Unassembled WGS sequence"/>
</dbReference>
<evidence type="ECO:0000259" key="6">
    <source>
        <dbReference type="PROSITE" id="PS51352"/>
    </source>
</evidence>
<protein>
    <submittedName>
        <fullName evidence="7">DsbA family protein</fullName>
    </submittedName>
</protein>
<keyword evidence="3" id="KW-1015">Disulfide bond</keyword>
<evidence type="ECO:0000256" key="3">
    <source>
        <dbReference type="ARBA" id="ARBA00023157"/>
    </source>
</evidence>
<name>A0ABV1SBV3_9RHOB</name>
<keyword evidence="4" id="KW-0676">Redox-active center</keyword>
<keyword evidence="2" id="KW-0560">Oxidoreductase</keyword>
<dbReference type="RefSeq" id="WP_350934258.1">
    <property type="nucleotide sequence ID" value="NZ_JAYWLC010000001.1"/>
</dbReference>
<organism evidence="7 8">
    <name type="scientific">Thioclava kandeliae</name>
    <dbReference type="NCBI Taxonomy" id="3070818"/>
    <lineage>
        <taxon>Bacteria</taxon>
        <taxon>Pseudomonadati</taxon>
        <taxon>Pseudomonadota</taxon>
        <taxon>Alphaproteobacteria</taxon>
        <taxon>Rhodobacterales</taxon>
        <taxon>Paracoccaceae</taxon>
        <taxon>Thioclava</taxon>
    </lineage>
</organism>
<dbReference type="Pfam" id="PF01323">
    <property type="entry name" value="DSBA"/>
    <property type="match status" value="1"/>
</dbReference>
<evidence type="ECO:0000256" key="5">
    <source>
        <dbReference type="SAM" id="SignalP"/>
    </source>
</evidence>
<dbReference type="PANTHER" id="PTHR13887:SF14">
    <property type="entry name" value="DISULFIDE BOND FORMATION PROTEIN D"/>
    <property type="match status" value="1"/>
</dbReference>
<dbReference type="InterPro" id="IPR041205">
    <property type="entry name" value="ScsC_N"/>
</dbReference>